<accession>A0ABY8TLG4</accession>
<proteinExistence type="predicted"/>
<feature type="region of interest" description="Disordered" evidence="1">
    <location>
        <begin position="214"/>
        <end position="238"/>
    </location>
</feature>
<evidence type="ECO:0000313" key="3">
    <source>
        <dbReference type="Proteomes" id="UP001244341"/>
    </source>
</evidence>
<dbReference type="PANTHER" id="PTHR34117">
    <property type="entry name" value="STYLE CELL-CYCLE INHIBITOR 1"/>
    <property type="match status" value="1"/>
</dbReference>
<evidence type="ECO:0000256" key="1">
    <source>
        <dbReference type="SAM" id="MobiDB-lite"/>
    </source>
</evidence>
<dbReference type="Proteomes" id="UP001244341">
    <property type="component" value="Chromosome 1b"/>
</dbReference>
<dbReference type="EMBL" id="CP126208">
    <property type="protein sequence ID" value="WIA08656.1"/>
    <property type="molecule type" value="Genomic_DNA"/>
</dbReference>
<sequence>MGTKEKRRSRSRSRSPSSDSSPERKHKKEKKHSKHKHKQKKHKKHSSPDVDDEKLRAAKAFLEQHLKQAGGSDTAAAAAAAGGSKERDKERSSKEKKEKAAGSLPPGVPLLTPDDYFERAAEFTAWLQEIKHQYFNELTTEESHAMFKQFAEAWNLGRLPLRFYQGLAAAPLKRTTHNWGIKARPSGAGAAGGSVAAASGAKLGMAAFLQDQKQQHTESRVAARAGEAADRRSWRREQKEALDDLLPKATGGTHEARVEARMARREAARARDGSPDLVPVTGGGDMMGGGGDDSFAAAKAREAKRQEWRSRQSAAKKEELAGKLSAAAAAEADKMAQFRALVAAQGGRISIAKRQ</sequence>
<feature type="region of interest" description="Disordered" evidence="1">
    <location>
        <begin position="1"/>
        <end position="107"/>
    </location>
</feature>
<feature type="compositionally biased region" description="Basic residues" evidence="1">
    <location>
        <begin position="24"/>
        <end position="45"/>
    </location>
</feature>
<name>A0ABY8TLG4_TETOB</name>
<feature type="compositionally biased region" description="Low complexity" evidence="1">
    <location>
        <begin position="69"/>
        <end position="83"/>
    </location>
</feature>
<reference evidence="2 3" key="1">
    <citation type="submission" date="2023-05" db="EMBL/GenBank/DDBJ databases">
        <title>A 100% complete, gapless, phased diploid assembly of the Scenedesmus obliquus UTEX 3031 genome.</title>
        <authorList>
            <person name="Biondi T.C."/>
            <person name="Hanschen E.R."/>
            <person name="Kwon T."/>
            <person name="Eng W."/>
            <person name="Kruse C.P.S."/>
            <person name="Koehler S.I."/>
            <person name="Kunde Y."/>
            <person name="Gleasner C.D."/>
            <person name="You Mak K.T."/>
            <person name="Polle J."/>
            <person name="Hovde B.T."/>
            <person name="Starkenburg S.R."/>
        </authorList>
    </citation>
    <scope>NUCLEOTIDE SEQUENCE [LARGE SCALE GENOMIC DNA]</scope>
    <source>
        <strain evidence="2 3">DOE0152z</strain>
    </source>
</reference>
<feature type="compositionally biased region" description="Basic and acidic residues" evidence="1">
    <location>
        <begin position="84"/>
        <end position="100"/>
    </location>
</feature>
<keyword evidence="3" id="KW-1185">Reference proteome</keyword>
<feature type="compositionally biased region" description="Basic residues" evidence="1">
    <location>
        <begin position="1"/>
        <end position="13"/>
    </location>
</feature>
<gene>
    <name evidence="2" type="ORF">OEZ85_008083</name>
</gene>
<dbReference type="InterPro" id="IPR044688">
    <property type="entry name" value="SCI-1-like"/>
</dbReference>
<evidence type="ECO:0000313" key="2">
    <source>
        <dbReference type="EMBL" id="WIA08656.1"/>
    </source>
</evidence>
<protein>
    <recommendedName>
        <fullName evidence="4">Ribosomal RNA-processing protein 14 N-terminal domain-containing protein</fullName>
    </recommendedName>
</protein>
<evidence type="ECO:0008006" key="4">
    <source>
        <dbReference type="Google" id="ProtNLM"/>
    </source>
</evidence>
<feature type="region of interest" description="Disordered" evidence="1">
    <location>
        <begin position="290"/>
        <end position="318"/>
    </location>
</feature>
<feature type="compositionally biased region" description="Basic and acidic residues" evidence="1">
    <location>
        <begin position="299"/>
        <end position="318"/>
    </location>
</feature>
<dbReference type="PANTHER" id="PTHR34117:SF1">
    <property type="entry name" value="STYLE CELL-CYCLE INHIBITOR 1"/>
    <property type="match status" value="1"/>
</dbReference>
<organism evidence="2 3">
    <name type="scientific">Tetradesmus obliquus</name>
    <name type="common">Green alga</name>
    <name type="synonym">Acutodesmus obliquus</name>
    <dbReference type="NCBI Taxonomy" id="3088"/>
    <lineage>
        <taxon>Eukaryota</taxon>
        <taxon>Viridiplantae</taxon>
        <taxon>Chlorophyta</taxon>
        <taxon>core chlorophytes</taxon>
        <taxon>Chlorophyceae</taxon>
        <taxon>CS clade</taxon>
        <taxon>Sphaeropleales</taxon>
        <taxon>Scenedesmaceae</taxon>
        <taxon>Tetradesmus</taxon>
    </lineage>
</organism>